<gene>
    <name evidence="8" type="ORF">LAMI_0F04016G</name>
</gene>
<evidence type="ECO:0000313" key="8">
    <source>
        <dbReference type="EMBL" id="SCU95839.1"/>
    </source>
</evidence>
<accession>A0A1G4JXH1</accession>
<dbReference type="GO" id="GO:0005680">
    <property type="term" value="C:anaphase-promoting complex"/>
    <property type="evidence" value="ECO:0007669"/>
    <property type="project" value="InterPro"/>
</dbReference>
<dbReference type="GO" id="GO:0051301">
    <property type="term" value="P:cell division"/>
    <property type="evidence" value="ECO:0007669"/>
    <property type="project" value="UniProtKB-KW"/>
</dbReference>
<keyword evidence="6" id="KW-0131">Cell cycle</keyword>
<evidence type="ECO:0000256" key="1">
    <source>
        <dbReference type="ARBA" id="ARBA00007450"/>
    </source>
</evidence>
<feature type="domain" description="Anaphase-promoting complex subunit 5" evidence="7">
    <location>
        <begin position="274"/>
        <end position="363"/>
    </location>
</feature>
<dbReference type="EMBL" id="LT598467">
    <property type="protein sequence ID" value="SCU95839.1"/>
    <property type="molecule type" value="Genomic_DNA"/>
</dbReference>
<evidence type="ECO:0000256" key="4">
    <source>
        <dbReference type="ARBA" id="ARBA00022776"/>
    </source>
</evidence>
<evidence type="ECO:0000256" key="6">
    <source>
        <dbReference type="ARBA" id="ARBA00023306"/>
    </source>
</evidence>
<keyword evidence="5" id="KW-0833">Ubl conjugation pathway</keyword>
<evidence type="ECO:0000256" key="5">
    <source>
        <dbReference type="ARBA" id="ARBA00022786"/>
    </source>
</evidence>
<name>A0A1G4JXH1_9SACH</name>
<evidence type="ECO:0000256" key="3">
    <source>
        <dbReference type="ARBA" id="ARBA00022618"/>
    </source>
</evidence>
<dbReference type="PANTHER" id="PTHR12830:SF9">
    <property type="entry name" value="ANAPHASE-PROMOTING COMPLEX SUBUNIT 5"/>
    <property type="match status" value="1"/>
</dbReference>
<evidence type="ECO:0000256" key="2">
    <source>
        <dbReference type="ARBA" id="ARBA00016066"/>
    </source>
</evidence>
<dbReference type="PANTHER" id="PTHR12830">
    <property type="entry name" value="ANAPHASE-PROMOTING COMPLEX SUBUNIT 5"/>
    <property type="match status" value="1"/>
</dbReference>
<dbReference type="InterPro" id="IPR037679">
    <property type="entry name" value="Apc5"/>
</dbReference>
<reference evidence="9" key="1">
    <citation type="submission" date="2016-03" db="EMBL/GenBank/DDBJ databases">
        <authorList>
            <person name="Devillers H."/>
        </authorList>
    </citation>
    <scope>NUCLEOTIDE SEQUENCE [LARGE SCALE GENOMIC DNA]</scope>
</reference>
<dbReference type="Pfam" id="PF12862">
    <property type="entry name" value="ANAPC5"/>
    <property type="match status" value="1"/>
</dbReference>
<keyword evidence="3" id="KW-0132">Cell division</keyword>
<dbReference type="Proteomes" id="UP000191024">
    <property type="component" value="Chromosome F"/>
</dbReference>
<sequence>MTHRSRLFISETLTPHDVSILILLVFYCINIEQIDLDIFVKLIPPSTEESNDLALLEFNQGAPIVADATLFGCLSILEENNHKALAARLVSTLKSIRNVDGLSRLVRVLEKHCLKPSYRSFSVGEGVRVFKRQIAQGSFLGRYLSQCILRHKIEEFQESEILWENLLVYRSTGCYEDVDFDLDPVMAYIFTQSDTESDISRFNVFNQGLEDALILKKPPKVNGHTLMLFKNHLNALLSEEFHRMTRLDLQMSDRTKCILASMTLDDLSCFPTAHMLKYLQALRDRQYDVSLDELYKYFDYMLGYNGENFFHTSLLALASFHAHFYNNDIAVKTFEEATTVARENKDINTLNLLLMWVFEFLEKDRQRADEFKITTKQILDYLKSSSDDQSSIIFENAYKFESRWLLLGNTGVDLVLQATFKALVLNFQNLQFTSDHRSLYKHMSKVWRDLGSSTLSEVYSKLAGEKKDDCMSSYRKAEKAFDERDFATVRLHLDIIDSPAISYESRKEWQLLRLRFLKETGSYVEAMNFVNLRIKECKNECPNRIWKLNFLLEKCYILLDFNMAARCIPLIEPLQQTARETMDPKTNARLALLLVEILMHLEKLEEAIEVLNCTFHSMVQYCDYSDHKHIMRKCLIMKKSCGNNFKISFSELEQALVELGGKCNRN</sequence>
<dbReference type="InterPro" id="IPR026000">
    <property type="entry name" value="Apc5_dom"/>
</dbReference>
<evidence type="ECO:0000313" key="9">
    <source>
        <dbReference type="Proteomes" id="UP000191024"/>
    </source>
</evidence>
<keyword evidence="9" id="KW-1185">Reference proteome</keyword>
<dbReference type="GO" id="GO:0070979">
    <property type="term" value="P:protein K11-linked ubiquitination"/>
    <property type="evidence" value="ECO:0007669"/>
    <property type="project" value="TreeGrafter"/>
</dbReference>
<protein>
    <recommendedName>
        <fullName evidence="2">Anaphase-promoting complex subunit 5</fullName>
    </recommendedName>
</protein>
<organism evidence="8 9">
    <name type="scientific">Lachancea mirantina</name>
    <dbReference type="NCBI Taxonomy" id="1230905"/>
    <lineage>
        <taxon>Eukaryota</taxon>
        <taxon>Fungi</taxon>
        <taxon>Dikarya</taxon>
        <taxon>Ascomycota</taxon>
        <taxon>Saccharomycotina</taxon>
        <taxon>Saccharomycetes</taxon>
        <taxon>Saccharomycetales</taxon>
        <taxon>Saccharomycetaceae</taxon>
        <taxon>Lachancea</taxon>
    </lineage>
</organism>
<dbReference type="STRING" id="1230905.A0A1G4JXH1"/>
<proteinExistence type="inferred from homology"/>
<keyword evidence="4" id="KW-0498">Mitosis</keyword>
<dbReference type="AlphaFoldDB" id="A0A1G4JXH1"/>
<dbReference type="GO" id="GO:0045842">
    <property type="term" value="P:positive regulation of mitotic metaphase/anaphase transition"/>
    <property type="evidence" value="ECO:0007669"/>
    <property type="project" value="TreeGrafter"/>
</dbReference>
<comment type="similarity">
    <text evidence="1">Belongs to the APC5 family.</text>
</comment>
<evidence type="ECO:0000259" key="7">
    <source>
        <dbReference type="Pfam" id="PF12862"/>
    </source>
</evidence>
<dbReference type="OrthoDB" id="2504561at2759"/>
<dbReference type="GO" id="GO:0031145">
    <property type="term" value="P:anaphase-promoting complex-dependent catabolic process"/>
    <property type="evidence" value="ECO:0007669"/>
    <property type="project" value="TreeGrafter"/>
</dbReference>